<dbReference type="InterPro" id="IPR023213">
    <property type="entry name" value="CAT-like_dom_sf"/>
</dbReference>
<evidence type="ECO:0000313" key="1">
    <source>
        <dbReference type="EMBL" id="ATY65748.1"/>
    </source>
</evidence>
<dbReference type="InterPro" id="IPR010828">
    <property type="entry name" value="Atf2/Sli1-like"/>
</dbReference>
<dbReference type="VEuPathDB" id="FungiDB:CCM_00713"/>
<dbReference type="Proteomes" id="UP000323067">
    <property type="component" value="Chromosome iii"/>
</dbReference>
<proteinExistence type="predicted"/>
<sequence length="471" mass="51336">MVSDSPALRRLGPMELYSSSRHSLGIYRAVTVSARYVPVSSPTAHPSPRFLAALAVVVRAQPMLRVGITDEHTNSARFTHLTHMDLRKHVYVVTVDADSEQALSMEVTRVQAAQHDVLWEDTPSKAPWRVTIVRSETQDCEDVIFAFHHALLDGTSGVRFHEALIMALDSATTPDDDSLLTFPTPPALPVPQEEAVAFTLSPIYIATMLWNEFAPAMLKPAPQDVWGGQRISVARPYITRLRVVDVPAEQTRAVLAACRANGTTLTGLLHALVLAYFTKSLPEDAVPGFRAATPMSLHRRTHDTSLPTTLRVLLCSTEHDFSPADISSMRAALTSPAALTNNIWAAAGRIRADLVACGQALTHNNAAAVMRYVSDWRRFHLARDGTPRTNSWECSNVGVLEGKVSRVVFANGAMVTGAAVGVNVASVRGGRLSVTVSWQEGIVEDELAEGLGEALEGMIERFCARDVWSFK</sequence>
<protein>
    <submittedName>
        <fullName evidence="1">Alcohol acetyltransferase</fullName>
    </submittedName>
</protein>
<dbReference type="GO" id="GO:0008080">
    <property type="term" value="F:N-acetyltransferase activity"/>
    <property type="evidence" value="ECO:0007669"/>
    <property type="project" value="TreeGrafter"/>
</dbReference>
<gene>
    <name evidence="1" type="ORF">A9K55_001437</name>
</gene>
<dbReference type="InterPro" id="IPR052058">
    <property type="entry name" value="Alcohol_O-acetyltransferase"/>
</dbReference>
<organism evidence="1 2">
    <name type="scientific">Cordyceps militaris</name>
    <name type="common">Caterpillar fungus</name>
    <name type="synonym">Clavaria militaris</name>
    <dbReference type="NCBI Taxonomy" id="73501"/>
    <lineage>
        <taxon>Eukaryota</taxon>
        <taxon>Fungi</taxon>
        <taxon>Dikarya</taxon>
        <taxon>Ascomycota</taxon>
        <taxon>Pezizomycotina</taxon>
        <taxon>Sordariomycetes</taxon>
        <taxon>Hypocreomycetidae</taxon>
        <taxon>Hypocreales</taxon>
        <taxon>Cordycipitaceae</taxon>
        <taxon>Cordyceps</taxon>
    </lineage>
</organism>
<dbReference type="AlphaFoldDB" id="A0A2H4SRL9"/>
<dbReference type="PANTHER" id="PTHR28037">
    <property type="entry name" value="ALCOHOL O-ACETYLTRANSFERASE 1-RELATED"/>
    <property type="match status" value="1"/>
</dbReference>
<name>A0A2H4SRL9_CORMI</name>
<dbReference type="Gene3D" id="3.30.559.10">
    <property type="entry name" value="Chloramphenicol acetyltransferase-like domain"/>
    <property type="match status" value="1"/>
</dbReference>
<dbReference type="PANTHER" id="PTHR28037:SF1">
    <property type="entry name" value="ALCOHOL O-ACETYLTRANSFERASE 1-RELATED"/>
    <property type="match status" value="1"/>
</dbReference>
<dbReference type="SUPFAM" id="SSF52777">
    <property type="entry name" value="CoA-dependent acyltransferases"/>
    <property type="match status" value="2"/>
</dbReference>
<dbReference type="OrthoDB" id="2150604at2759"/>
<dbReference type="VEuPathDB" id="FungiDB:A9K55_001437"/>
<evidence type="ECO:0000313" key="2">
    <source>
        <dbReference type="Proteomes" id="UP000323067"/>
    </source>
</evidence>
<reference evidence="1 2" key="1">
    <citation type="journal article" date="2017" name="BMC Genomics">
        <title>Chromosome level assembly and secondary metabolite potential of the parasitic fungus Cordyceps militaris.</title>
        <authorList>
            <person name="Kramer G.J."/>
            <person name="Nodwell J.R."/>
        </authorList>
    </citation>
    <scope>NUCLEOTIDE SEQUENCE [LARGE SCALE GENOMIC DNA]</scope>
    <source>
        <strain evidence="1 2">ATCC 34164</strain>
    </source>
</reference>
<dbReference type="Pfam" id="PF07247">
    <property type="entry name" value="AATase"/>
    <property type="match status" value="1"/>
</dbReference>
<dbReference type="EMBL" id="CP023326">
    <property type="protein sequence ID" value="ATY65748.1"/>
    <property type="molecule type" value="Genomic_DNA"/>
</dbReference>
<keyword evidence="1" id="KW-0808">Transferase</keyword>
<accession>A0A2H4SRL9</accession>